<comment type="caution">
    <text evidence="2">The sequence shown here is derived from an EMBL/GenBank/DDBJ whole genome shotgun (WGS) entry which is preliminary data.</text>
</comment>
<dbReference type="OrthoDB" id="9773249at2"/>
<sequence length="165" mass="18849">MKIREINVDDAEKFALLRNEIEASSRYMLWEAGERSVEADQQAEKIEAIQRSENSTIFVAEQFDKLIGFLLAVGGGANRNKHSVYVVVGISLNFRGQGVGKRLFEQMEKWAKERGICRLELTVVTLNEAALSLYKKQGFEIEGTKRNSLFIEGKYVNEYYMSKLI</sequence>
<dbReference type="GO" id="GO:0016747">
    <property type="term" value="F:acyltransferase activity, transferring groups other than amino-acyl groups"/>
    <property type="evidence" value="ECO:0007669"/>
    <property type="project" value="InterPro"/>
</dbReference>
<dbReference type="PROSITE" id="PS51186">
    <property type="entry name" value="GNAT"/>
    <property type="match status" value="1"/>
</dbReference>
<gene>
    <name evidence="2" type="ORF">FS935_01420</name>
</gene>
<dbReference type="PANTHER" id="PTHR43415">
    <property type="entry name" value="SPERMIDINE N(1)-ACETYLTRANSFERASE"/>
    <property type="match status" value="1"/>
</dbReference>
<dbReference type="SUPFAM" id="SSF55729">
    <property type="entry name" value="Acyl-CoA N-acyltransferases (Nat)"/>
    <property type="match status" value="1"/>
</dbReference>
<dbReference type="PANTHER" id="PTHR43415:SF3">
    <property type="entry name" value="GNAT-FAMILY ACETYLTRANSFERASE"/>
    <property type="match status" value="1"/>
</dbReference>
<evidence type="ECO:0000259" key="1">
    <source>
        <dbReference type="PROSITE" id="PS51186"/>
    </source>
</evidence>
<keyword evidence="3" id="KW-1185">Reference proteome</keyword>
<evidence type="ECO:0000313" key="3">
    <source>
        <dbReference type="Proteomes" id="UP000321363"/>
    </source>
</evidence>
<dbReference type="CDD" id="cd04301">
    <property type="entry name" value="NAT_SF"/>
    <property type="match status" value="1"/>
</dbReference>
<accession>A0A5C6W8W3</accession>
<dbReference type="RefSeq" id="WP_146945742.1">
    <property type="nucleotide sequence ID" value="NZ_VOQF01000001.1"/>
</dbReference>
<name>A0A5C6W8W3_9BACI</name>
<dbReference type="Proteomes" id="UP000321363">
    <property type="component" value="Unassembled WGS sequence"/>
</dbReference>
<dbReference type="Gene3D" id="3.40.630.30">
    <property type="match status" value="1"/>
</dbReference>
<organism evidence="2 3">
    <name type="scientific">Metabacillus litoralis</name>
    <dbReference type="NCBI Taxonomy" id="152268"/>
    <lineage>
        <taxon>Bacteria</taxon>
        <taxon>Bacillati</taxon>
        <taxon>Bacillota</taxon>
        <taxon>Bacilli</taxon>
        <taxon>Bacillales</taxon>
        <taxon>Bacillaceae</taxon>
        <taxon>Metabacillus</taxon>
    </lineage>
</organism>
<proteinExistence type="predicted"/>
<dbReference type="AlphaFoldDB" id="A0A5C6W8W3"/>
<reference evidence="2 3" key="1">
    <citation type="journal article" date="2005" name="Int. J. Syst. Evol. Microbiol.">
        <title>Bacillus litoralis sp. nov., isolated from a tidal flat of the Yellow Sea in Korea.</title>
        <authorList>
            <person name="Yoon J.H."/>
            <person name="Oh T.K."/>
        </authorList>
    </citation>
    <scope>NUCLEOTIDE SEQUENCE [LARGE SCALE GENOMIC DNA]</scope>
    <source>
        <strain evidence="2 3">SW-211</strain>
    </source>
</reference>
<dbReference type="EMBL" id="VOQF01000001">
    <property type="protein sequence ID" value="TXC92880.1"/>
    <property type="molecule type" value="Genomic_DNA"/>
</dbReference>
<feature type="domain" description="N-acetyltransferase" evidence="1">
    <location>
        <begin position="1"/>
        <end position="165"/>
    </location>
</feature>
<keyword evidence="2" id="KW-0808">Transferase</keyword>
<dbReference type="Pfam" id="PF00583">
    <property type="entry name" value="Acetyltransf_1"/>
    <property type="match status" value="1"/>
</dbReference>
<evidence type="ECO:0000313" key="2">
    <source>
        <dbReference type="EMBL" id="TXC92880.1"/>
    </source>
</evidence>
<dbReference type="InterPro" id="IPR016181">
    <property type="entry name" value="Acyl_CoA_acyltransferase"/>
</dbReference>
<dbReference type="InterPro" id="IPR000182">
    <property type="entry name" value="GNAT_dom"/>
</dbReference>
<protein>
    <submittedName>
        <fullName evidence="2">GNAT family N-acetyltransferase</fullName>
    </submittedName>
</protein>
<dbReference type="PIRSF" id="PIRSF037663">
    <property type="entry name" value="Acetyltransf_GNAT_prd"/>
    <property type="match status" value="1"/>
</dbReference>
<dbReference type="InterPro" id="IPR017255">
    <property type="entry name" value="AcTrfase_GNAT_prd"/>
</dbReference>